<evidence type="ECO:0000313" key="1">
    <source>
        <dbReference type="EMBL" id="NAW50955.1"/>
    </source>
</evidence>
<reference evidence="1 2" key="1">
    <citation type="submission" date="2019-11" db="EMBL/GenBank/DDBJ databases">
        <title>Characterization of Elizabethkingia argenteiflava sp. nov., isolated from inner surface of Soybean Pods.</title>
        <authorList>
            <person name="Mo S."/>
        </authorList>
    </citation>
    <scope>NUCLEOTIDE SEQUENCE [LARGE SCALE GENOMIC DNA]</scope>
    <source>
        <strain evidence="1 2">YB22</strain>
    </source>
</reference>
<comment type="caution">
    <text evidence="1">The sequence shown here is derived from an EMBL/GenBank/DDBJ whole genome shotgun (WGS) entry which is preliminary data.</text>
</comment>
<dbReference type="EMBL" id="JAAABJ010000483">
    <property type="protein sequence ID" value="NAW50955.1"/>
    <property type="molecule type" value="Genomic_DNA"/>
</dbReference>
<protein>
    <submittedName>
        <fullName evidence="1">Uncharacterized protein</fullName>
    </submittedName>
</protein>
<sequence length="161" mass="18996">MKNILLTCALIYTGACAQAQTNSLYKRLDKLEHRSADRNYDEFKLLGKKFINLKDSTDHEEKHILEFHPKNQVRLIEIIKDKSTQREYSNVFTGDVVRRNNAVSVRLDKLEGETMTYPLVYNLLLGQHNNLYYFTNINNRQKWVESPDVNRLKDYKRAISK</sequence>
<proteinExistence type="predicted"/>
<dbReference type="RefSeq" id="WP_166519247.1">
    <property type="nucleotide sequence ID" value="NZ_JAAABJ010000483.1"/>
</dbReference>
<gene>
    <name evidence="1" type="ORF">GNY06_06065</name>
</gene>
<accession>A0A845PTJ4</accession>
<dbReference type="Proteomes" id="UP000553459">
    <property type="component" value="Unassembled WGS sequence"/>
</dbReference>
<dbReference type="AlphaFoldDB" id="A0A845PTJ4"/>
<evidence type="ECO:0000313" key="2">
    <source>
        <dbReference type="Proteomes" id="UP000553459"/>
    </source>
</evidence>
<name>A0A845PTJ4_9FLAO</name>
<keyword evidence="2" id="KW-1185">Reference proteome</keyword>
<organism evidence="1 2">
    <name type="scientific">Elizabethkingia argenteiflava</name>
    <dbReference type="NCBI Taxonomy" id="2681556"/>
    <lineage>
        <taxon>Bacteria</taxon>
        <taxon>Pseudomonadati</taxon>
        <taxon>Bacteroidota</taxon>
        <taxon>Flavobacteriia</taxon>
        <taxon>Flavobacteriales</taxon>
        <taxon>Weeksellaceae</taxon>
        <taxon>Elizabethkingia</taxon>
    </lineage>
</organism>